<feature type="domain" description="CUB" evidence="4">
    <location>
        <begin position="174"/>
        <end position="281"/>
    </location>
</feature>
<proteinExistence type="predicted"/>
<keyword evidence="6" id="KW-1185">Reference proteome</keyword>
<dbReference type="PANTHER" id="PTHR24251:SF51">
    <property type="entry name" value="CUBILIN-LIKE"/>
    <property type="match status" value="1"/>
</dbReference>
<comment type="caution">
    <text evidence="5">The sequence shown here is derived from an EMBL/GenBank/DDBJ whole genome shotgun (WGS) entry which is preliminary data.</text>
</comment>
<protein>
    <recommendedName>
        <fullName evidence="4">CUB domain-containing protein</fullName>
    </recommendedName>
</protein>
<evidence type="ECO:0000313" key="5">
    <source>
        <dbReference type="EMBL" id="CAK8695213.1"/>
    </source>
</evidence>
<dbReference type="Gene3D" id="2.60.120.290">
    <property type="entry name" value="Spermadhesin, CUB domain"/>
    <property type="match status" value="5"/>
</dbReference>
<organism evidence="5 6">
    <name type="scientific">Clavelina lepadiformis</name>
    <name type="common">Light-bulb sea squirt</name>
    <name type="synonym">Ascidia lepadiformis</name>
    <dbReference type="NCBI Taxonomy" id="159417"/>
    <lineage>
        <taxon>Eukaryota</taxon>
        <taxon>Metazoa</taxon>
        <taxon>Chordata</taxon>
        <taxon>Tunicata</taxon>
        <taxon>Ascidiacea</taxon>
        <taxon>Aplousobranchia</taxon>
        <taxon>Clavelinidae</taxon>
        <taxon>Clavelina</taxon>
    </lineage>
</organism>
<keyword evidence="1" id="KW-0677">Repeat</keyword>
<evidence type="ECO:0000256" key="2">
    <source>
        <dbReference type="ARBA" id="ARBA00023157"/>
    </source>
</evidence>
<name>A0ABP0GU01_CLALP</name>
<evidence type="ECO:0000313" key="6">
    <source>
        <dbReference type="Proteomes" id="UP001642483"/>
    </source>
</evidence>
<sequence>MRVMSSFHFQIHDGRIDLGSFALTNARGVPIRSQHGMLTLRYQTNSTVYGNGFLANYGTATRRAPCGNARNASDAWQHFSTGKLTKKSYKALRCFWQITASEGYAVVVNISSIVTAKPSFHRQKVQVFDGLSALQSFFNESHMYVSSKSKLAIQLLSHEWRTFGLRASYRQLPCNVTYNLTGSASMKLASPDYEGFPFNIYQRCTYTLHALPGKKIRMTLKTFTKTGFVEIKSGHVNLGRVTGLQKSTHLTSSGSTLQLHYTAARAKTAKTRGFFATYQQFKPKCGTVLIANSSSQVFLSPGYPNMENTNCEWIITAATKMNVMLNLVDFEMDTTSTLFVFDQMLSLGKYTGSGSNVTLVSSADVLRLRFRNKGSASGRRRFLATFKEVANSGWNARLVPGNMSGSSYIRCSSQHCSGEQDNFWNFQAGKYYKHVELIVTQASLQTSDSFLQIMDDTKIVAKLHGNHSFPQIIKSSTSVLRVYFHSNFGFPKDTFKAEVKTICVEDYAVGPSTQLIYFPDINSNKLIVDCKYNFITETGSRIELTVTDKTKIRNDIVEILEGNETLYSLEGYYQHSLSDQTSYYNTTVRSTGNKLTLHRVTFIQSLSEGFVAQYKNV</sequence>
<dbReference type="Proteomes" id="UP001642483">
    <property type="component" value="Unassembled WGS sequence"/>
</dbReference>
<evidence type="ECO:0000256" key="3">
    <source>
        <dbReference type="PROSITE-ProRule" id="PRU00059"/>
    </source>
</evidence>
<evidence type="ECO:0000259" key="4">
    <source>
        <dbReference type="PROSITE" id="PS01180"/>
    </source>
</evidence>
<gene>
    <name evidence="5" type="ORF">CVLEPA_LOCUS28498</name>
</gene>
<accession>A0ABP0GU01</accession>
<feature type="domain" description="CUB" evidence="4">
    <location>
        <begin position="285"/>
        <end position="389"/>
    </location>
</feature>
<dbReference type="PROSITE" id="PS01180">
    <property type="entry name" value="CUB"/>
    <property type="match status" value="2"/>
</dbReference>
<reference evidence="5 6" key="1">
    <citation type="submission" date="2024-02" db="EMBL/GenBank/DDBJ databases">
        <authorList>
            <person name="Daric V."/>
            <person name="Darras S."/>
        </authorList>
    </citation>
    <scope>NUCLEOTIDE SEQUENCE [LARGE SCALE GENOMIC DNA]</scope>
</reference>
<keyword evidence="2" id="KW-1015">Disulfide bond</keyword>
<dbReference type="InterPro" id="IPR035914">
    <property type="entry name" value="Sperma_CUB_dom_sf"/>
</dbReference>
<comment type="caution">
    <text evidence="3">Lacks conserved residue(s) required for the propagation of feature annotation.</text>
</comment>
<dbReference type="SUPFAM" id="SSF49854">
    <property type="entry name" value="Spermadhesin, CUB domain"/>
    <property type="match status" value="5"/>
</dbReference>
<dbReference type="CDD" id="cd00041">
    <property type="entry name" value="CUB"/>
    <property type="match status" value="2"/>
</dbReference>
<dbReference type="PANTHER" id="PTHR24251">
    <property type="entry name" value="OVOCHYMASE-RELATED"/>
    <property type="match status" value="1"/>
</dbReference>
<dbReference type="Pfam" id="PF00431">
    <property type="entry name" value="CUB"/>
    <property type="match status" value="2"/>
</dbReference>
<evidence type="ECO:0000256" key="1">
    <source>
        <dbReference type="ARBA" id="ARBA00022737"/>
    </source>
</evidence>
<dbReference type="SMART" id="SM00042">
    <property type="entry name" value="CUB"/>
    <property type="match status" value="3"/>
</dbReference>
<dbReference type="EMBL" id="CAWYQH010000146">
    <property type="protein sequence ID" value="CAK8695213.1"/>
    <property type="molecule type" value="Genomic_DNA"/>
</dbReference>
<dbReference type="InterPro" id="IPR000859">
    <property type="entry name" value="CUB_dom"/>
</dbReference>